<dbReference type="EMBL" id="JPMX01000044">
    <property type="protein sequence ID" value="KGH46613.1"/>
    <property type="molecule type" value="Genomic_DNA"/>
</dbReference>
<evidence type="ECO:0000313" key="1">
    <source>
        <dbReference type="EMBL" id="KGH46613.1"/>
    </source>
</evidence>
<dbReference type="AlphaFoldDB" id="A0A098Y6V3"/>
<keyword evidence="2" id="KW-1185">Reference proteome</keyword>
<name>A0A098Y6V3_9ACTN</name>
<dbReference type="RefSeq" id="WP_036335870.1">
    <property type="nucleotide sequence ID" value="NZ_JPMX01000044.1"/>
</dbReference>
<gene>
    <name evidence="1" type="ORF">IN07_11440</name>
</gene>
<dbReference type="Proteomes" id="UP000029713">
    <property type="component" value="Unassembled WGS sequence"/>
</dbReference>
<sequence length="70" mass="7115">MKHRLAGTGKDASGGDRRPGWVEVCEFVVAAAVVVVLTLRTGSVQEGVLAVTAVATATRALPRWGGSAGP</sequence>
<comment type="caution">
    <text evidence="1">The sequence shown here is derived from an EMBL/GenBank/DDBJ whole genome shotgun (WGS) entry which is preliminary data.</text>
</comment>
<protein>
    <submittedName>
        <fullName evidence="1">Uncharacterized protein</fullName>
    </submittedName>
</protein>
<accession>A0A098Y6V3</accession>
<evidence type="ECO:0000313" key="2">
    <source>
        <dbReference type="Proteomes" id="UP000029713"/>
    </source>
</evidence>
<organism evidence="1 2">
    <name type="scientific">Modestobacter caceresii</name>
    <dbReference type="NCBI Taxonomy" id="1522368"/>
    <lineage>
        <taxon>Bacteria</taxon>
        <taxon>Bacillati</taxon>
        <taxon>Actinomycetota</taxon>
        <taxon>Actinomycetes</taxon>
        <taxon>Geodermatophilales</taxon>
        <taxon>Geodermatophilaceae</taxon>
        <taxon>Modestobacter</taxon>
    </lineage>
</organism>
<proteinExistence type="predicted"/>
<reference evidence="1 2" key="1">
    <citation type="submission" date="2014-07" db="EMBL/GenBank/DDBJ databases">
        <title>Biosystematic studies on Modestobacter strains isolated from extreme hyper-arid desert soil and from historic building.</title>
        <authorList>
            <person name="Bukarasam K."/>
            <person name="Bull A."/>
            <person name="Girard G."/>
            <person name="van Wezel G."/>
            <person name="Goodfellow M."/>
        </authorList>
    </citation>
    <scope>NUCLEOTIDE SEQUENCE [LARGE SCALE GENOMIC DNA]</scope>
    <source>
        <strain evidence="1 2">KNN45-2b</strain>
    </source>
</reference>